<dbReference type="SUPFAM" id="SSF48452">
    <property type="entry name" value="TPR-like"/>
    <property type="match status" value="1"/>
</dbReference>
<dbReference type="PROSITE" id="PS50005">
    <property type="entry name" value="TPR"/>
    <property type="match status" value="1"/>
</dbReference>
<evidence type="ECO:0000313" key="2">
    <source>
        <dbReference type="EMBL" id="HFX13678.1"/>
    </source>
</evidence>
<dbReference type="AlphaFoldDB" id="A0A7C3RIJ9"/>
<comment type="caution">
    <text evidence="2">The sequence shown here is derived from an EMBL/GenBank/DDBJ whole genome shotgun (WGS) entry which is preliminary data.</text>
</comment>
<proteinExistence type="predicted"/>
<gene>
    <name evidence="2" type="ORF">ENW00_05925</name>
</gene>
<dbReference type="SUPFAM" id="SSF47413">
    <property type="entry name" value="lambda repressor-like DNA-binding domains"/>
    <property type="match status" value="1"/>
</dbReference>
<organism evidence="2">
    <name type="scientific">Dictyoglomus thermophilum</name>
    <dbReference type="NCBI Taxonomy" id="14"/>
    <lineage>
        <taxon>Bacteria</taxon>
        <taxon>Pseudomonadati</taxon>
        <taxon>Dictyoglomota</taxon>
        <taxon>Dictyoglomia</taxon>
        <taxon>Dictyoglomales</taxon>
        <taxon>Dictyoglomaceae</taxon>
        <taxon>Dictyoglomus</taxon>
    </lineage>
</organism>
<name>A0A7C3RIJ9_DICTH</name>
<evidence type="ECO:0000256" key="1">
    <source>
        <dbReference type="PROSITE-ProRule" id="PRU00339"/>
    </source>
</evidence>
<accession>A0A7C3RIJ9</accession>
<dbReference type="InterPro" id="IPR011990">
    <property type="entry name" value="TPR-like_helical_dom_sf"/>
</dbReference>
<sequence length="548" mass="66001">MYKKVHTISYILFKYGNFSKPFLNLMLEEKLPKEWYYYFVAQRYKWSQDYELALQYVEKALKLSKDNLTLYYILLSDKVNFLRFLKDKNAEFILEDIRKNFSKIPILARKIIAPILYDYYLKRSYEGRSAKIRFWSKEYLKDPSTYVFILWNRANMEVMENNIRSAIRLYFEGAKTALKIPHPTGILSNLNNASWYLKDIHPCFSLNISKKACYYLGCFREDMEGRFYILDTLFEIQKIVRDEDIWETAEIICLLYDDLPEKGGWGTKEHYKSLFEFCNTKRINFDISSYENTKELREYLINIGKDKKLYELSDILGISKPNLSKILKGWTFKVRSETIRNILERIDLKVDYMNDPYPIVNEYVKLKIIMEFLQNKEKLKKISKEKRKILFISTYMSLIKRNDYKGNFNLKELYSLFINDIDLFIQKAEKNMFIMWFTNKIIGKSHPLLEGRKDLAVKFFNILPLKKRDKFINYYLNLNEKDRILIDEFIRNYVRYDRKWGVSFSKGMLKNFIQEFRLKPLPTLLSVYSLDKKSERKRLVNNLDKIVL</sequence>
<reference evidence="2" key="1">
    <citation type="journal article" date="2020" name="mSystems">
        <title>Genome- and Community-Level Interaction Insights into Carbon Utilization and Element Cycling Functions of Hydrothermarchaeota in Hydrothermal Sediment.</title>
        <authorList>
            <person name="Zhou Z."/>
            <person name="Liu Y."/>
            <person name="Xu W."/>
            <person name="Pan J."/>
            <person name="Luo Z.H."/>
            <person name="Li M."/>
        </authorList>
    </citation>
    <scope>NUCLEOTIDE SEQUENCE [LARGE SCALE GENOMIC DNA]</scope>
    <source>
        <strain evidence="2">SpSt-81</strain>
    </source>
</reference>
<dbReference type="GO" id="GO:0003677">
    <property type="term" value="F:DNA binding"/>
    <property type="evidence" value="ECO:0007669"/>
    <property type="project" value="InterPro"/>
</dbReference>
<dbReference type="EMBL" id="DTIN01000020">
    <property type="protein sequence ID" value="HFX13678.1"/>
    <property type="molecule type" value="Genomic_DNA"/>
</dbReference>
<keyword evidence="1" id="KW-0802">TPR repeat</keyword>
<feature type="repeat" description="TPR" evidence="1">
    <location>
        <begin position="34"/>
        <end position="67"/>
    </location>
</feature>
<dbReference type="InterPro" id="IPR010982">
    <property type="entry name" value="Lambda_DNA-bd_dom_sf"/>
</dbReference>
<protein>
    <submittedName>
        <fullName evidence="2">Uncharacterized protein</fullName>
    </submittedName>
</protein>
<dbReference type="InterPro" id="IPR019734">
    <property type="entry name" value="TPR_rpt"/>
</dbReference>